<reference evidence="6 7" key="1">
    <citation type="journal article" date="2024" name="Plant Biotechnol. J.">
        <title>Dendrobium thyrsiflorum genome and its molecular insights into genes involved in important horticultural traits.</title>
        <authorList>
            <person name="Chen B."/>
            <person name="Wang J.Y."/>
            <person name="Zheng P.J."/>
            <person name="Li K.L."/>
            <person name="Liang Y.M."/>
            <person name="Chen X.F."/>
            <person name="Zhang C."/>
            <person name="Zhao X."/>
            <person name="He X."/>
            <person name="Zhang G.Q."/>
            <person name="Liu Z.J."/>
            <person name="Xu Q."/>
        </authorList>
    </citation>
    <scope>NUCLEOTIDE SEQUENCE [LARGE SCALE GENOMIC DNA]</scope>
    <source>
        <strain evidence="6">GZMU011</strain>
    </source>
</reference>
<dbReference type="EMBL" id="JANQDX010000009">
    <property type="protein sequence ID" value="KAL0919591.1"/>
    <property type="molecule type" value="Genomic_DNA"/>
</dbReference>
<organism evidence="6 7">
    <name type="scientific">Dendrobium thyrsiflorum</name>
    <name type="common">Pinecone-like raceme dendrobium</name>
    <name type="synonym">Orchid</name>
    <dbReference type="NCBI Taxonomy" id="117978"/>
    <lineage>
        <taxon>Eukaryota</taxon>
        <taxon>Viridiplantae</taxon>
        <taxon>Streptophyta</taxon>
        <taxon>Embryophyta</taxon>
        <taxon>Tracheophyta</taxon>
        <taxon>Spermatophyta</taxon>
        <taxon>Magnoliopsida</taxon>
        <taxon>Liliopsida</taxon>
        <taxon>Asparagales</taxon>
        <taxon>Orchidaceae</taxon>
        <taxon>Epidendroideae</taxon>
        <taxon>Malaxideae</taxon>
        <taxon>Dendrobiinae</taxon>
        <taxon>Dendrobium</taxon>
    </lineage>
</organism>
<dbReference type="PANTHER" id="PTHR13031">
    <property type="entry name" value="RIBONUCLEASE P SUBUNIT P30"/>
    <property type="match status" value="1"/>
</dbReference>
<dbReference type="SUPFAM" id="SSF89550">
    <property type="entry name" value="PHP domain-like"/>
    <property type="match status" value="1"/>
</dbReference>
<protein>
    <submittedName>
        <fullName evidence="6">Uncharacterized protein</fullName>
    </submittedName>
</protein>
<dbReference type="GO" id="GO:0016787">
    <property type="term" value="F:hydrolase activity"/>
    <property type="evidence" value="ECO:0007669"/>
    <property type="project" value="UniProtKB-KW"/>
</dbReference>
<keyword evidence="3" id="KW-0819">tRNA processing</keyword>
<sequence>MSFFDLSIPYVEKTGAPALDNCSRRDCRLRTVARIMELGYTAIAYDRPFRGVLSDADRCQIAPFPAQSFLDPVAGCSPAAFSASVALHRDLLGVPRASQFRQYTRITVSVDSAAAASALNSGNRLLRSYDLVAARPLNQMAFDQACNASEVDIISLDFSQKLPFRLKLAMVQAAVKRGVHFEIAYSHIIAGGHARRQILSEAKRLGEWTRGKNLIISGSAVSLNEVRGPRDVANLSAILLGLTMERAKAAISGNCRSLVFNALRKKNCYFKEAIRIERILPEEKMDSQGDWFKEWNDWDPISSGENDLPSLDDMAKLFSAASKHSKSQNAIDFTSSINGMAPNASIFSSTYNLELDSADGNHPSDELEQRRNVDHVSAENVAAMVDKSVLNTTNEETKPCLDENGMGINVFENPSWSNSDDLSLTGSGPTGVYGAGMINTSNMVKEDVENTEQVDAVSVFTESPRNVINSLDCITVEEHYLEKMEIEEKISSSGDVQLNGSPNKLEAYKQLLVPIEPSTSKDPNKLGGQEQLTVLLEPRISDDAEVKLEQEIQQDFASAAASTCVILSNSSAKLEMQAKENIFRKRNNSKGFVTKTKSKKKHVSTAEISVGDLFSEELSISMKDDQFFKPEDDSLLNNIEGRNIQRPASADGITNRHLHKSGKQRLRRRSHHRGYLLTARNLCKTVLFKKKTGRLRRMRKFCKLEQYL</sequence>
<evidence type="ECO:0000256" key="1">
    <source>
        <dbReference type="ARBA" id="ARBA00004123"/>
    </source>
</evidence>
<evidence type="ECO:0000256" key="5">
    <source>
        <dbReference type="ARBA" id="ARBA00023242"/>
    </source>
</evidence>
<gene>
    <name evidence="6" type="ORF">M5K25_011694</name>
</gene>
<comment type="similarity">
    <text evidence="2">Belongs to the eukaryotic/archaeal RNase P protein component 3 family.</text>
</comment>
<keyword evidence="7" id="KW-1185">Reference proteome</keyword>
<dbReference type="Proteomes" id="UP001552299">
    <property type="component" value="Unassembled WGS sequence"/>
</dbReference>
<accession>A0ABD0V3R1</accession>
<dbReference type="GO" id="GO:0005634">
    <property type="term" value="C:nucleus"/>
    <property type="evidence" value="ECO:0007669"/>
    <property type="project" value="UniProtKB-SubCell"/>
</dbReference>
<dbReference type="InterPro" id="IPR016195">
    <property type="entry name" value="Pol/histidinol_Pase-like"/>
</dbReference>
<dbReference type="GO" id="GO:0008033">
    <property type="term" value="P:tRNA processing"/>
    <property type="evidence" value="ECO:0007669"/>
    <property type="project" value="UniProtKB-KW"/>
</dbReference>
<keyword evidence="5" id="KW-0539">Nucleus</keyword>
<dbReference type="Pfam" id="PF01876">
    <property type="entry name" value="RNase_P_p30"/>
    <property type="match status" value="1"/>
</dbReference>
<keyword evidence="4" id="KW-0378">Hydrolase</keyword>
<evidence type="ECO:0000313" key="7">
    <source>
        <dbReference type="Proteomes" id="UP001552299"/>
    </source>
</evidence>
<dbReference type="FunFam" id="3.20.20.140:FF:000044">
    <property type="entry name" value="Polymerase/histidinol phosphatase-like protein"/>
    <property type="match status" value="1"/>
</dbReference>
<comment type="subcellular location">
    <subcellularLocation>
        <location evidence="1">Nucleus</location>
    </subcellularLocation>
</comment>
<name>A0ABD0V3R1_DENTH</name>
<evidence type="ECO:0000256" key="2">
    <source>
        <dbReference type="ARBA" id="ARBA00007331"/>
    </source>
</evidence>
<comment type="caution">
    <text evidence="6">The sequence shown here is derived from an EMBL/GenBank/DDBJ whole genome shotgun (WGS) entry which is preliminary data.</text>
</comment>
<evidence type="ECO:0000256" key="3">
    <source>
        <dbReference type="ARBA" id="ARBA00022694"/>
    </source>
</evidence>
<evidence type="ECO:0000313" key="6">
    <source>
        <dbReference type="EMBL" id="KAL0919591.1"/>
    </source>
</evidence>
<dbReference type="InterPro" id="IPR002738">
    <property type="entry name" value="RNase_P_p30"/>
</dbReference>
<dbReference type="AlphaFoldDB" id="A0ABD0V3R1"/>
<dbReference type="Gene3D" id="3.20.20.140">
    <property type="entry name" value="Metal-dependent hydrolases"/>
    <property type="match status" value="1"/>
</dbReference>
<proteinExistence type="inferred from homology"/>
<dbReference type="PANTHER" id="PTHR13031:SF0">
    <property type="entry name" value="RIBONUCLEASE P PROTEIN SUBUNIT P30"/>
    <property type="match status" value="1"/>
</dbReference>
<evidence type="ECO:0000256" key="4">
    <source>
        <dbReference type="ARBA" id="ARBA00022801"/>
    </source>
</evidence>